<dbReference type="PANTHER" id="PTHR43479">
    <property type="entry name" value="ACREF/ENVCD OPERON REPRESSOR-RELATED"/>
    <property type="match status" value="1"/>
</dbReference>
<dbReference type="AlphaFoldDB" id="A0A8H9FYJ5"/>
<dbReference type="EMBL" id="BMKM01000001">
    <property type="protein sequence ID" value="GGE11228.1"/>
    <property type="molecule type" value="Genomic_DNA"/>
</dbReference>
<evidence type="ECO:0000256" key="4">
    <source>
        <dbReference type="ARBA" id="ARBA00022491"/>
    </source>
</evidence>
<dbReference type="Pfam" id="PF18665">
    <property type="entry name" value="TetR_C_37"/>
    <property type="match status" value="1"/>
</dbReference>
<keyword evidence="6 9" id="KW-0238">DNA-binding</keyword>
<dbReference type="InterPro" id="IPR009057">
    <property type="entry name" value="Homeodomain-like_sf"/>
</dbReference>
<dbReference type="SUPFAM" id="SSF48498">
    <property type="entry name" value="Tetracyclin repressor-like, C-terminal domain"/>
    <property type="match status" value="1"/>
</dbReference>
<gene>
    <name evidence="11" type="ORF">GCM10011516_06250</name>
</gene>
<dbReference type="InterPro" id="IPR050624">
    <property type="entry name" value="HTH-type_Tx_Regulator"/>
</dbReference>
<dbReference type="PANTHER" id="PTHR43479:SF11">
    <property type="entry name" value="ACREF_ENVCD OPERON REPRESSOR-RELATED"/>
    <property type="match status" value="1"/>
</dbReference>
<comment type="caution">
    <text evidence="11">The sequence shown here is derived from an EMBL/GenBank/DDBJ whole genome shotgun (WGS) entry which is preliminary data.</text>
</comment>
<reference evidence="11" key="1">
    <citation type="journal article" date="2014" name="Int. J. Syst. Evol. Microbiol.">
        <title>Complete genome sequence of Corynebacterium casei LMG S-19264T (=DSM 44701T), isolated from a smear-ripened cheese.</title>
        <authorList>
            <consortium name="US DOE Joint Genome Institute (JGI-PGF)"/>
            <person name="Walter F."/>
            <person name="Albersmeier A."/>
            <person name="Kalinowski J."/>
            <person name="Ruckert C."/>
        </authorList>
    </citation>
    <scope>NUCLEOTIDE SEQUENCE</scope>
    <source>
        <strain evidence="11">CGMCC 1.15966</strain>
    </source>
</reference>
<dbReference type="PROSITE" id="PS50977">
    <property type="entry name" value="HTH_TETR_2"/>
    <property type="match status" value="1"/>
</dbReference>
<dbReference type="GO" id="GO:0003677">
    <property type="term" value="F:DNA binding"/>
    <property type="evidence" value="ECO:0007669"/>
    <property type="project" value="UniProtKB-UniRule"/>
</dbReference>
<evidence type="ECO:0000256" key="8">
    <source>
        <dbReference type="ARBA" id="ARBA00030200"/>
    </source>
</evidence>
<dbReference type="Pfam" id="PF00440">
    <property type="entry name" value="TetR_N"/>
    <property type="match status" value="1"/>
</dbReference>
<evidence type="ECO:0000256" key="3">
    <source>
        <dbReference type="ARBA" id="ARBA00014341"/>
    </source>
</evidence>
<dbReference type="InterPro" id="IPR041646">
    <property type="entry name" value="IcaR_C"/>
</dbReference>
<accession>A0A8H9FYJ5</accession>
<feature type="DNA-binding region" description="H-T-H motif" evidence="9">
    <location>
        <begin position="31"/>
        <end position="50"/>
    </location>
</feature>
<evidence type="ECO:0000256" key="5">
    <source>
        <dbReference type="ARBA" id="ARBA00023015"/>
    </source>
</evidence>
<feature type="domain" description="HTH tetR-type" evidence="10">
    <location>
        <begin position="8"/>
        <end position="68"/>
    </location>
</feature>
<proteinExistence type="predicted"/>
<keyword evidence="7" id="KW-0804">Transcription</keyword>
<keyword evidence="4" id="KW-0678">Repressor</keyword>
<evidence type="ECO:0000256" key="9">
    <source>
        <dbReference type="PROSITE-ProRule" id="PRU00335"/>
    </source>
</evidence>
<evidence type="ECO:0000256" key="6">
    <source>
        <dbReference type="ARBA" id="ARBA00023125"/>
    </source>
</evidence>
<evidence type="ECO:0000256" key="2">
    <source>
        <dbReference type="ARBA" id="ARBA00011738"/>
    </source>
</evidence>
<organism evidence="11 12">
    <name type="scientific">Sphingobacterium cellulitidis</name>
    <dbReference type="NCBI Taxonomy" id="1768011"/>
    <lineage>
        <taxon>Bacteria</taxon>
        <taxon>Pseudomonadati</taxon>
        <taxon>Bacteroidota</taxon>
        <taxon>Sphingobacteriia</taxon>
        <taxon>Sphingobacteriales</taxon>
        <taxon>Sphingobacteriaceae</taxon>
        <taxon>Sphingobacterium</taxon>
    </lineage>
</organism>
<evidence type="ECO:0000256" key="1">
    <source>
        <dbReference type="ARBA" id="ARBA00002291"/>
    </source>
</evidence>
<dbReference type="InterPro" id="IPR001647">
    <property type="entry name" value="HTH_TetR"/>
</dbReference>
<dbReference type="InterPro" id="IPR036271">
    <property type="entry name" value="Tet_transcr_reg_TetR-rel_C_sf"/>
</dbReference>
<keyword evidence="5" id="KW-0805">Transcription regulation</keyword>
<keyword evidence="12" id="KW-1185">Reference proteome</keyword>
<reference evidence="11" key="2">
    <citation type="submission" date="2020-09" db="EMBL/GenBank/DDBJ databases">
        <authorList>
            <person name="Sun Q."/>
            <person name="Zhou Y."/>
        </authorList>
    </citation>
    <scope>NUCLEOTIDE SEQUENCE</scope>
    <source>
        <strain evidence="11">CGMCC 1.15966</strain>
    </source>
</reference>
<evidence type="ECO:0000313" key="12">
    <source>
        <dbReference type="Proteomes" id="UP000614460"/>
    </source>
</evidence>
<name>A0A8H9FYJ5_9SPHI</name>
<dbReference type="Gene3D" id="1.10.357.10">
    <property type="entry name" value="Tetracycline Repressor, domain 2"/>
    <property type="match status" value="1"/>
</dbReference>
<dbReference type="Proteomes" id="UP000614460">
    <property type="component" value="Unassembled WGS sequence"/>
</dbReference>
<sequence>MGRNSIKDERRKEIIQKYYLVAKKEGLENTSIAKIASEMEINPSLIIHYFKNKEELNYALIDYILEKYLVIYKRQKLSGQDLRGYLIDLIDKLFSKKWNALFNDSIFYSCYAMGFRDKKIKGKFKRLHDSLRVHLAEVLRKCKEAGIVDIESPDATADLIYVLVDGAYYYLSLVSEKEEYETKLNIHRNYAFRALKLKL</sequence>
<dbReference type="SUPFAM" id="SSF46689">
    <property type="entry name" value="Homeodomain-like"/>
    <property type="match status" value="1"/>
</dbReference>
<protein>
    <recommendedName>
        <fullName evidence="3">Biofilm operon icaADBC HTH-type negative transcriptional regulator IcaR</fullName>
    </recommendedName>
    <alternativeName>
        <fullName evidence="8">Intercellular adhesion protein R</fullName>
    </alternativeName>
</protein>
<evidence type="ECO:0000313" key="11">
    <source>
        <dbReference type="EMBL" id="GGE11228.1"/>
    </source>
</evidence>
<evidence type="ECO:0000256" key="7">
    <source>
        <dbReference type="ARBA" id="ARBA00023163"/>
    </source>
</evidence>
<comment type="function">
    <text evidence="1">Represses transcription of the icaADBC operon necessary for biofilm production.</text>
</comment>
<evidence type="ECO:0000259" key="10">
    <source>
        <dbReference type="PROSITE" id="PS50977"/>
    </source>
</evidence>
<comment type="subunit">
    <text evidence="2">Homodimer.</text>
</comment>